<dbReference type="EMBL" id="HBHC01001771">
    <property type="protein sequence ID" value="CAD9651341.1"/>
    <property type="molecule type" value="Transcribed_RNA"/>
</dbReference>
<evidence type="ECO:0008006" key="3">
    <source>
        <dbReference type="Google" id="ProtNLM"/>
    </source>
</evidence>
<evidence type="ECO:0000256" key="1">
    <source>
        <dbReference type="SAM" id="SignalP"/>
    </source>
</evidence>
<dbReference type="Gene3D" id="2.40.128.20">
    <property type="match status" value="1"/>
</dbReference>
<dbReference type="PANTHER" id="PTHR10612">
    <property type="entry name" value="APOLIPOPROTEIN D"/>
    <property type="match status" value="1"/>
</dbReference>
<name>A0A7S2QTD5_9EUKA</name>
<proteinExistence type="predicted"/>
<keyword evidence="1" id="KW-0732">Signal</keyword>
<dbReference type="SUPFAM" id="SSF50814">
    <property type="entry name" value="Lipocalins"/>
    <property type="match status" value="1"/>
</dbReference>
<gene>
    <name evidence="2" type="ORF">NSPH01132_LOCUS1055</name>
</gene>
<feature type="chain" id="PRO_5030655235" description="Lipocalin/cytosolic fatty-acid binding domain-containing protein" evidence="1">
    <location>
        <begin position="18"/>
        <end position="398"/>
    </location>
</feature>
<protein>
    <recommendedName>
        <fullName evidence="3">Lipocalin/cytosolic fatty-acid binding domain-containing protein</fullName>
    </recommendedName>
</protein>
<dbReference type="InterPro" id="IPR012674">
    <property type="entry name" value="Calycin"/>
</dbReference>
<dbReference type="AlphaFoldDB" id="A0A7S2QTD5"/>
<dbReference type="GO" id="GO:0000302">
    <property type="term" value="P:response to reactive oxygen species"/>
    <property type="evidence" value="ECO:0007669"/>
    <property type="project" value="TreeGrafter"/>
</dbReference>
<dbReference type="GO" id="GO:0005737">
    <property type="term" value="C:cytoplasm"/>
    <property type="evidence" value="ECO:0007669"/>
    <property type="project" value="TreeGrafter"/>
</dbReference>
<reference evidence="2" key="1">
    <citation type="submission" date="2021-01" db="EMBL/GenBank/DDBJ databases">
        <authorList>
            <person name="Corre E."/>
            <person name="Pelletier E."/>
            <person name="Niang G."/>
            <person name="Scheremetjew M."/>
            <person name="Finn R."/>
            <person name="Kale V."/>
            <person name="Holt S."/>
            <person name="Cochrane G."/>
            <person name="Meng A."/>
            <person name="Brown T."/>
            <person name="Cohen L."/>
        </authorList>
    </citation>
    <scope>NUCLEOTIDE SEQUENCE</scope>
    <source>
        <strain evidence="2">BC52</strain>
    </source>
</reference>
<accession>A0A7S2QTD5</accession>
<evidence type="ECO:0000313" key="2">
    <source>
        <dbReference type="EMBL" id="CAD9651341.1"/>
    </source>
</evidence>
<dbReference type="GO" id="GO:0006629">
    <property type="term" value="P:lipid metabolic process"/>
    <property type="evidence" value="ECO:0007669"/>
    <property type="project" value="TreeGrafter"/>
</dbReference>
<sequence>MLALIPLALLGFDTVAANHMQSTCSLIVHFPEASCSKVAMEIVARVNGENGWRDPLNGTYMLYDKTNSTWSNSTSGGAHTLTTGKNSTCNNSTQGDNDALFAGSNSTNSNSTSLLYTKRITGDGNYTDLQKWVLQENGSSCRVEAFSESQMSSLTNSSASFCNLYSLYCGSQDNCTVANTDLVYNETFDSCPQNDKSKCVVTSVDTEGGSDEGSEEGCKEVTTQENFDLEKFISAKWYVQQQMEVDYLPKSRNFCVTAEYSKRSFSFFGYTINVKNLAFESDKTTKQQGDLCASEDGSDDPAKLQVAPCFLPKAFAGPYWVVSYDEEQGYALISGGQPTIPGTNGCRTGSGTNNSGLWIFTRNQVRDDELVNRVRSIAQEKGFDISVLNDVDQTSCPV</sequence>
<dbReference type="PANTHER" id="PTHR10612:SF56">
    <property type="entry name" value="LIPOCALIN_CYTOSOLIC FATTY-ACID BINDING DOMAIN-CONTAINING PROTEIN"/>
    <property type="match status" value="1"/>
</dbReference>
<feature type="signal peptide" evidence="1">
    <location>
        <begin position="1"/>
        <end position="17"/>
    </location>
</feature>
<organism evidence="2">
    <name type="scientific">Norrisiella sphaerica</name>
    <dbReference type="NCBI Taxonomy" id="552664"/>
    <lineage>
        <taxon>Eukaryota</taxon>
        <taxon>Sar</taxon>
        <taxon>Rhizaria</taxon>
        <taxon>Cercozoa</taxon>
        <taxon>Chlorarachniophyceae</taxon>
        <taxon>Norrisiella</taxon>
    </lineage>
</organism>